<dbReference type="Gene3D" id="2.60.40.10">
    <property type="entry name" value="Immunoglobulins"/>
    <property type="match status" value="2"/>
</dbReference>
<sequence length="294" mass="33268">MIRIIFLILHVLLMFKTWPEVEGGKSRKRQLKPSFVSEVTNITVHVGEEAVLPCTIHYVGTRQVSWKKMGDDFFLTIGDITWTRTDEIRVEHEQHADEVSDWHLVIKSVSFKDAGIYECSIIAKMKQTHQITLNVLEEREKKEGMKLTGNRFINLGEHVVLTCNATGGHLIPEEIDWFKDGNIIHTEYDQSVRINKKVDLKARSLISELIVERSKVSDSGTYICRSSNEDIKSLDVTVLVADSSNVKRGTDPFGGAQTGNGSRSCGSRNFPDISVLSIYIFVLIYTLRSDLVKL</sequence>
<dbReference type="InterPro" id="IPR003599">
    <property type="entry name" value="Ig_sub"/>
</dbReference>
<dbReference type="PANTHER" id="PTHR23279:SF36">
    <property type="entry name" value="DEFECTIVE PROBOSCIS EXTENSION RESPONSE 9, ISOFORM A"/>
    <property type="match status" value="1"/>
</dbReference>
<feature type="domain" description="Ig-like" evidence="2">
    <location>
        <begin position="33"/>
        <end position="132"/>
    </location>
</feature>
<accession>A0AAN8PYQ9</accession>
<dbReference type="Proteomes" id="UP001347796">
    <property type="component" value="Unassembled WGS sequence"/>
</dbReference>
<organism evidence="3 4">
    <name type="scientific">Patella caerulea</name>
    <name type="common">Rayed Mediterranean limpet</name>
    <dbReference type="NCBI Taxonomy" id="87958"/>
    <lineage>
        <taxon>Eukaryota</taxon>
        <taxon>Metazoa</taxon>
        <taxon>Spiralia</taxon>
        <taxon>Lophotrochozoa</taxon>
        <taxon>Mollusca</taxon>
        <taxon>Gastropoda</taxon>
        <taxon>Patellogastropoda</taxon>
        <taxon>Patelloidea</taxon>
        <taxon>Patellidae</taxon>
        <taxon>Patella</taxon>
    </lineage>
</organism>
<dbReference type="Pfam" id="PF07679">
    <property type="entry name" value="I-set"/>
    <property type="match status" value="1"/>
</dbReference>
<dbReference type="InterPro" id="IPR036179">
    <property type="entry name" value="Ig-like_dom_sf"/>
</dbReference>
<dbReference type="GO" id="GO:0050808">
    <property type="term" value="P:synapse organization"/>
    <property type="evidence" value="ECO:0007669"/>
    <property type="project" value="TreeGrafter"/>
</dbReference>
<dbReference type="InterPro" id="IPR007110">
    <property type="entry name" value="Ig-like_dom"/>
</dbReference>
<protein>
    <recommendedName>
        <fullName evidence="2">Ig-like domain-containing protein</fullName>
    </recommendedName>
</protein>
<dbReference type="SMART" id="SM00408">
    <property type="entry name" value="IGc2"/>
    <property type="match status" value="2"/>
</dbReference>
<dbReference type="GO" id="GO:0032589">
    <property type="term" value="C:neuron projection membrane"/>
    <property type="evidence" value="ECO:0007669"/>
    <property type="project" value="TreeGrafter"/>
</dbReference>
<evidence type="ECO:0000256" key="1">
    <source>
        <dbReference type="SAM" id="SignalP"/>
    </source>
</evidence>
<feature type="domain" description="Ig-like" evidence="2">
    <location>
        <begin position="156"/>
        <end position="235"/>
    </location>
</feature>
<keyword evidence="1" id="KW-0732">Signal</keyword>
<dbReference type="CDD" id="cd00096">
    <property type="entry name" value="Ig"/>
    <property type="match status" value="1"/>
</dbReference>
<dbReference type="AlphaFoldDB" id="A0AAN8PYQ9"/>
<gene>
    <name evidence="3" type="ORF">SNE40_011916</name>
</gene>
<dbReference type="InterPro" id="IPR003598">
    <property type="entry name" value="Ig_sub2"/>
</dbReference>
<evidence type="ECO:0000259" key="2">
    <source>
        <dbReference type="PROSITE" id="PS50835"/>
    </source>
</evidence>
<proteinExistence type="predicted"/>
<feature type="chain" id="PRO_5042941783" description="Ig-like domain-containing protein" evidence="1">
    <location>
        <begin position="24"/>
        <end position="294"/>
    </location>
</feature>
<dbReference type="Pfam" id="PF13927">
    <property type="entry name" value="Ig_3"/>
    <property type="match status" value="1"/>
</dbReference>
<dbReference type="SMART" id="SM00409">
    <property type="entry name" value="IG"/>
    <property type="match status" value="2"/>
</dbReference>
<dbReference type="InterPro" id="IPR037448">
    <property type="entry name" value="Zig-8"/>
</dbReference>
<dbReference type="InterPro" id="IPR013098">
    <property type="entry name" value="Ig_I-set"/>
</dbReference>
<dbReference type="PANTHER" id="PTHR23279">
    <property type="entry name" value="DEFECTIVE PROBOSCIS EXTENSION RESPONSE DPR -RELATED"/>
    <property type="match status" value="1"/>
</dbReference>
<dbReference type="InterPro" id="IPR013783">
    <property type="entry name" value="Ig-like_fold"/>
</dbReference>
<name>A0AAN8PYQ9_PATCE</name>
<dbReference type="PROSITE" id="PS50835">
    <property type="entry name" value="IG_LIKE"/>
    <property type="match status" value="2"/>
</dbReference>
<keyword evidence="4" id="KW-1185">Reference proteome</keyword>
<evidence type="ECO:0000313" key="3">
    <source>
        <dbReference type="EMBL" id="KAK6179595.1"/>
    </source>
</evidence>
<dbReference type="SUPFAM" id="SSF48726">
    <property type="entry name" value="Immunoglobulin"/>
    <property type="match status" value="2"/>
</dbReference>
<feature type="signal peptide" evidence="1">
    <location>
        <begin position="1"/>
        <end position="23"/>
    </location>
</feature>
<comment type="caution">
    <text evidence="3">The sequence shown here is derived from an EMBL/GenBank/DDBJ whole genome shotgun (WGS) entry which is preliminary data.</text>
</comment>
<evidence type="ECO:0000313" key="4">
    <source>
        <dbReference type="Proteomes" id="UP001347796"/>
    </source>
</evidence>
<reference evidence="3 4" key="1">
    <citation type="submission" date="2024-01" db="EMBL/GenBank/DDBJ databases">
        <title>The genome of the rayed Mediterranean limpet Patella caerulea (Linnaeus, 1758).</title>
        <authorList>
            <person name="Anh-Thu Weber A."/>
            <person name="Halstead-Nussloch G."/>
        </authorList>
    </citation>
    <scope>NUCLEOTIDE SEQUENCE [LARGE SCALE GENOMIC DNA]</scope>
    <source>
        <strain evidence="3">AATW-2023a</strain>
        <tissue evidence="3">Whole specimen</tissue>
    </source>
</reference>
<dbReference type="EMBL" id="JAZGQO010000008">
    <property type="protein sequence ID" value="KAK6179595.1"/>
    <property type="molecule type" value="Genomic_DNA"/>
</dbReference>